<evidence type="ECO:0000256" key="6">
    <source>
        <dbReference type="ARBA" id="ARBA00023239"/>
    </source>
</evidence>
<dbReference type="PANTHER" id="PTHR18952">
    <property type="entry name" value="CARBONIC ANHYDRASE"/>
    <property type="match status" value="1"/>
</dbReference>
<dbReference type="InterPro" id="IPR036398">
    <property type="entry name" value="CA_dom_sf"/>
</dbReference>
<dbReference type="Gene3D" id="3.10.200.10">
    <property type="entry name" value="Alpha carbonic anhydrase"/>
    <property type="match status" value="1"/>
</dbReference>
<evidence type="ECO:0000313" key="9">
    <source>
        <dbReference type="EMBL" id="KAG7174538.1"/>
    </source>
</evidence>
<evidence type="ECO:0000256" key="4">
    <source>
        <dbReference type="ARBA" id="ARBA00022723"/>
    </source>
</evidence>
<evidence type="ECO:0000256" key="2">
    <source>
        <dbReference type="ARBA" id="ARBA00010718"/>
    </source>
</evidence>
<organism evidence="9 10">
    <name type="scientific">Homarus americanus</name>
    <name type="common">American lobster</name>
    <dbReference type="NCBI Taxonomy" id="6706"/>
    <lineage>
        <taxon>Eukaryota</taxon>
        <taxon>Metazoa</taxon>
        <taxon>Ecdysozoa</taxon>
        <taxon>Arthropoda</taxon>
        <taxon>Crustacea</taxon>
        <taxon>Multicrustacea</taxon>
        <taxon>Malacostraca</taxon>
        <taxon>Eumalacostraca</taxon>
        <taxon>Eucarida</taxon>
        <taxon>Decapoda</taxon>
        <taxon>Pleocyemata</taxon>
        <taxon>Astacidea</taxon>
        <taxon>Nephropoidea</taxon>
        <taxon>Nephropidae</taxon>
        <taxon>Homarus</taxon>
    </lineage>
</organism>
<evidence type="ECO:0000313" key="10">
    <source>
        <dbReference type="Proteomes" id="UP000747542"/>
    </source>
</evidence>
<proteinExistence type="inferred from homology"/>
<reference evidence="9" key="1">
    <citation type="journal article" date="2021" name="Sci. Adv.">
        <title>The American lobster genome reveals insights on longevity, neural, and immune adaptations.</title>
        <authorList>
            <person name="Polinski J.M."/>
            <person name="Zimin A.V."/>
            <person name="Clark K.F."/>
            <person name="Kohn A.B."/>
            <person name="Sadowski N."/>
            <person name="Timp W."/>
            <person name="Ptitsyn A."/>
            <person name="Khanna P."/>
            <person name="Romanova D.Y."/>
            <person name="Williams P."/>
            <person name="Greenwood S.J."/>
            <person name="Moroz L.L."/>
            <person name="Walt D.R."/>
            <person name="Bodnar A.G."/>
        </authorList>
    </citation>
    <scope>NUCLEOTIDE SEQUENCE</scope>
    <source>
        <strain evidence="9">GMGI-L3</strain>
    </source>
</reference>
<gene>
    <name evidence="9" type="primary">Ca1-L</name>
    <name evidence="9" type="ORF">Hamer_G016440</name>
</gene>
<evidence type="ECO:0000256" key="7">
    <source>
        <dbReference type="ARBA" id="ARBA00048348"/>
    </source>
</evidence>
<dbReference type="PANTHER" id="PTHR18952:SF141">
    <property type="entry name" value="CARBONIC ANHYDRASE"/>
    <property type="match status" value="1"/>
</dbReference>
<comment type="catalytic activity">
    <reaction evidence="7">
        <text>hydrogencarbonate + H(+) = CO2 + H2O</text>
        <dbReference type="Rhea" id="RHEA:10748"/>
        <dbReference type="ChEBI" id="CHEBI:15377"/>
        <dbReference type="ChEBI" id="CHEBI:15378"/>
        <dbReference type="ChEBI" id="CHEBI:16526"/>
        <dbReference type="ChEBI" id="CHEBI:17544"/>
        <dbReference type="EC" id="4.2.1.1"/>
    </reaction>
</comment>
<dbReference type="EMBL" id="JAHLQT010007588">
    <property type="protein sequence ID" value="KAG7174538.1"/>
    <property type="molecule type" value="Genomic_DNA"/>
</dbReference>
<accession>A0A8J5N7H3</accession>
<feature type="domain" description="Alpha-carbonic anhydrase" evidence="8">
    <location>
        <begin position="1"/>
        <end position="180"/>
    </location>
</feature>
<keyword evidence="4" id="KW-0479">Metal-binding</keyword>
<evidence type="ECO:0000256" key="5">
    <source>
        <dbReference type="ARBA" id="ARBA00022833"/>
    </source>
</evidence>
<dbReference type="InterPro" id="IPR001148">
    <property type="entry name" value="CA_dom"/>
</dbReference>
<dbReference type="SMART" id="SM01057">
    <property type="entry name" value="Carb_anhydrase"/>
    <property type="match status" value="1"/>
</dbReference>
<dbReference type="InterPro" id="IPR023561">
    <property type="entry name" value="Carbonic_anhydrase_a-class"/>
</dbReference>
<keyword evidence="10" id="KW-1185">Reference proteome</keyword>
<evidence type="ECO:0000256" key="3">
    <source>
        <dbReference type="ARBA" id="ARBA00012925"/>
    </source>
</evidence>
<comment type="caution">
    <text evidence="9">The sequence shown here is derived from an EMBL/GenBank/DDBJ whole genome shotgun (WGS) entry which is preliminary data.</text>
</comment>
<comment type="cofactor">
    <cofactor evidence="1">
        <name>Zn(2+)</name>
        <dbReference type="ChEBI" id="CHEBI:29105"/>
    </cofactor>
</comment>
<dbReference type="Pfam" id="PF00194">
    <property type="entry name" value="Carb_anhydrase"/>
    <property type="match status" value="1"/>
</dbReference>
<protein>
    <recommendedName>
        <fullName evidence="3">carbonic anhydrase</fullName>
        <ecNumber evidence="3">4.2.1.1</ecNumber>
    </recommendedName>
</protein>
<dbReference type="PROSITE" id="PS51144">
    <property type="entry name" value="ALPHA_CA_2"/>
    <property type="match status" value="1"/>
</dbReference>
<dbReference type="EC" id="4.2.1.1" evidence="3"/>
<dbReference type="SUPFAM" id="SSF51069">
    <property type="entry name" value="Carbonic anhydrase"/>
    <property type="match status" value="1"/>
</dbReference>
<name>A0A8J5N7H3_HOMAM</name>
<dbReference type="AlphaFoldDB" id="A0A8J5N7H3"/>
<comment type="similarity">
    <text evidence="2">Belongs to the alpha-carbonic anhydrase family.</text>
</comment>
<keyword evidence="5" id="KW-0862">Zinc</keyword>
<evidence type="ECO:0000259" key="8">
    <source>
        <dbReference type="PROSITE" id="PS51144"/>
    </source>
</evidence>
<dbReference type="Proteomes" id="UP000747542">
    <property type="component" value="Unassembled WGS sequence"/>
</dbReference>
<keyword evidence="6" id="KW-0456">Lyase</keyword>
<dbReference type="GO" id="GO:0008270">
    <property type="term" value="F:zinc ion binding"/>
    <property type="evidence" value="ECO:0007669"/>
    <property type="project" value="InterPro"/>
</dbReference>
<evidence type="ECO:0000256" key="1">
    <source>
        <dbReference type="ARBA" id="ARBA00001947"/>
    </source>
</evidence>
<sequence>MKEDVGEISATTGPATWSNLYPIAGGRRQSPIDIKCTACKSDSHLSKIQAVYSGIKVSEVSNTGHSWKAQVSGGSSSLKGGPLGSDEYVLEQFHCHWGKTNDTGSEHTLHLVHWNKSKFSSFAEAASADGGLAVLGMFLTVGNEHVELNKVCKLLPFVQHKGQAITVTEPINPAAFIPSK</sequence>
<dbReference type="GO" id="GO:0004089">
    <property type="term" value="F:carbonate dehydratase activity"/>
    <property type="evidence" value="ECO:0007669"/>
    <property type="project" value="UniProtKB-EC"/>
</dbReference>
<dbReference type="GO" id="GO:0005737">
    <property type="term" value="C:cytoplasm"/>
    <property type="evidence" value="ECO:0007669"/>
    <property type="project" value="TreeGrafter"/>
</dbReference>